<proteinExistence type="predicted"/>
<reference evidence="2 3" key="1">
    <citation type="submission" date="2024-04" db="EMBL/GenBank/DDBJ databases">
        <title>Draft genome sequence of Sessilibacter corallicola NBRC 116591.</title>
        <authorList>
            <person name="Miyakawa T."/>
            <person name="Kusuya Y."/>
            <person name="Miura T."/>
        </authorList>
    </citation>
    <scope>NUCLEOTIDE SEQUENCE [LARGE SCALE GENOMIC DNA]</scope>
    <source>
        <strain evidence="2 3">KU-00831-HH</strain>
    </source>
</reference>
<dbReference type="EMBL" id="BAABWN010000006">
    <property type="protein sequence ID" value="GAA6168238.1"/>
    <property type="molecule type" value="Genomic_DNA"/>
</dbReference>
<comment type="caution">
    <text evidence="2">The sequence shown here is derived from an EMBL/GenBank/DDBJ whole genome shotgun (WGS) entry which is preliminary data.</text>
</comment>
<evidence type="ECO:0000313" key="3">
    <source>
        <dbReference type="Proteomes" id="UP001465153"/>
    </source>
</evidence>
<evidence type="ECO:0000256" key="1">
    <source>
        <dbReference type="SAM" id="MobiDB-lite"/>
    </source>
</evidence>
<protein>
    <submittedName>
        <fullName evidence="2">Uncharacterized protein</fullName>
    </submittedName>
</protein>
<evidence type="ECO:0000313" key="2">
    <source>
        <dbReference type="EMBL" id="GAA6168238.1"/>
    </source>
</evidence>
<keyword evidence="3" id="KW-1185">Reference proteome</keyword>
<sequence>MSNEVKSNRSSSKKMDHYNEKFLATKENRKKVKEAFDKSKKKSMKGDFDQYMEV</sequence>
<feature type="compositionally biased region" description="Basic and acidic residues" evidence="1">
    <location>
        <begin position="13"/>
        <end position="26"/>
    </location>
</feature>
<gene>
    <name evidence="2" type="ORF">NBRC116591_20490</name>
</gene>
<feature type="region of interest" description="Disordered" evidence="1">
    <location>
        <begin position="1"/>
        <end position="26"/>
    </location>
</feature>
<dbReference type="RefSeq" id="WP_353302907.1">
    <property type="nucleotide sequence ID" value="NZ_BAABWN010000006.1"/>
</dbReference>
<name>A0ABQ0A9B3_9GAMM</name>
<accession>A0ABQ0A9B3</accession>
<dbReference type="Proteomes" id="UP001465153">
    <property type="component" value="Unassembled WGS sequence"/>
</dbReference>
<organism evidence="2 3">
    <name type="scientific">Sessilibacter corallicola</name>
    <dbReference type="NCBI Taxonomy" id="2904075"/>
    <lineage>
        <taxon>Bacteria</taxon>
        <taxon>Pseudomonadati</taxon>
        <taxon>Pseudomonadota</taxon>
        <taxon>Gammaproteobacteria</taxon>
        <taxon>Cellvibrionales</taxon>
        <taxon>Cellvibrionaceae</taxon>
        <taxon>Sessilibacter</taxon>
    </lineage>
</organism>
<feature type="compositionally biased region" description="Polar residues" evidence="1">
    <location>
        <begin position="1"/>
        <end position="10"/>
    </location>
</feature>